<evidence type="ECO:0000313" key="2">
    <source>
        <dbReference type="Proteomes" id="UP000221837"/>
    </source>
</evidence>
<proteinExistence type="predicted"/>
<protein>
    <submittedName>
        <fullName evidence="1">Uncharacterized protein</fullName>
    </submittedName>
</protein>
<reference evidence="1" key="1">
    <citation type="submission" date="2017-02" db="EMBL/GenBank/DDBJ databases">
        <title>Genome sequence of Serratia marcescens phage BF.</title>
        <authorList>
            <person name="Casey E."/>
            <person name="Fitzgerald B."/>
            <person name="Mahony J."/>
            <person name="Lugli G."/>
            <person name="Ventura M."/>
            <person name="van Sinderen D."/>
        </authorList>
    </citation>
    <scope>NUCLEOTIDE SEQUENCE [LARGE SCALE GENOMIC DNA]</scope>
</reference>
<organism evidence="1 2">
    <name type="scientific">Serratia phage BF</name>
    <dbReference type="NCBI Taxonomy" id="1962671"/>
    <lineage>
        <taxon>Viruses</taxon>
        <taxon>Duplodnaviria</taxon>
        <taxon>Heunggongvirae</taxon>
        <taxon>Uroviricota</taxon>
        <taxon>Caudoviricetes</taxon>
        <taxon>Eneladusvirus</taxon>
        <taxon>Eneladusvirus BF</taxon>
    </lineage>
</organism>
<dbReference type="Proteomes" id="UP000221837">
    <property type="component" value="Genome"/>
</dbReference>
<sequence length="160" mass="18394">MKEGQSNSIQQSKELFESARSGNVMHLELGKYLFNNMNSVSFGKDSGWFNGAGTDDLEYIDAFIALRDEYSDLYSDYKVHPDSVKFFKCTIRPSYSHDLTLDIMDHCDFSTEMGDTILGMIKNYYNILNKTSREELTKDEVQNIDAILNKIDETEKKILV</sequence>
<keyword evidence="2" id="KW-1185">Reference proteome</keyword>
<accession>A0A1S6UBD4</accession>
<gene>
    <name evidence="1" type="ORF">BF_0518</name>
</gene>
<evidence type="ECO:0000313" key="1">
    <source>
        <dbReference type="EMBL" id="AQW89043.1"/>
    </source>
</evidence>
<dbReference type="OrthoDB" id="37798at10239"/>
<name>A0A1S6UBD4_9CAUD</name>
<dbReference type="EMBL" id="KY630187">
    <property type="protein sequence ID" value="AQW89043.1"/>
    <property type="molecule type" value="Genomic_DNA"/>
</dbReference>